<reference evidence="1 2" key="1">
    <citation type="submission" date="2014-06" db="EMBL/GenBank/DDBJ databases">
        <title>Draft genome sequence of iron oxidizing acidophile Leptospirillum ferriphilum DSM14647.</title>
        <authorList>
            <person name="Cardenas J.P."/>
            <person name="Lazcano M."/>
            <person name="Ossandon F.J."/>
            <person name="Corbett M."/>
            <person name="Holmes D.S."/>
            <person name="Watkin E."/>
        </authorList>
    </citation>
    <scope>NUCLEOTIDE SEQUENCE [LARGE SCALE GENOMIC DNA]</scope>
    <source>
        <strain evidence="1 2">DSM 14647</strain>
    </source>
</reference>
<gene>
    <name evidence="1" type="ORF">LptCag_2660</name>
</gene>
<dbReference type="EMBL" id="JPGK01000001">
    <property type="protein sequence ID" value="KGA95226.1"/>
    <property type="molecule type" value="Genomic_DNA"/>
</dbReference>
<accession>A0A094YPP2</accession>
<organism evidence="1 2">
    <name type="scientific">Leptospirillum ferriphilum</name>
    <dbReference type="NCBI Taxonomy" id="178606"/>
    <lineage>
        <taxon>Bacteria</taxon>
        <taxon>Pseudomonadati</taxon>
        <taxon>Nitrospirota</taxon>
        <taxon>Nitrospiria</taxon>
        <taxon>Nitrospirales</taxon>
        <taxon>Nitrospiraceae</taxon>
        <taxon>Leptospirillum</taxon>
    </lineage>
</organism>
<dbReference type="Proteomes" id="UP000029452">
    <property type="component" value="Unassembled WGS sequence"/>
</dbReference>
<sequence>MRQASVSERMRRISSMRPFLKGDQIFEGFPGSVFPVQF</sequence>
<protein>
    <submittedName>
        <fullName evidence="1">Uncharacterized protein</fullName>
    </submittedName>
</protein>
<name>A0A094YPP2_9BACT</name>
<dbReference type="AlphaFoldDB" id="A0A094YPP2"/>
<proteinExistence type="predicted"/>
<evidence type="ECO:0000313" key="1">
    <source>
        <dbReference type="EMBL" id="KGA95226.1"/>
    </source>
</evidence>
<evidence type="ECO:0000313" key="2">
    <source>
        <dbReference type="Proteomes" id="UP000029452"/>
    </source>
</evidence>
<comment type="caution">
    <text evidence="1">The sequence shown here is derived from an EMBL/GenBank/DDBJ whole genome shotgun (WGS) entry which is preliminary data.</text>
</comment>